<keyword evidence="3 6" id="KW-0732">Signal</keyword>
<dbReference type="EMBL" id="JAIWWW010000024">
    <property type="protein sequence ID" value="MCA4523665.1"/>
    <property type="molecule type" value="Genomic_DNA"/>
</dbReference>
<dbReference type="Pfam" id="PF14322">
    <property type="entry name" value="SusD-like_3"/>
    <property type="match status" value="1"/>
</dbReference>
<evidence type="ECO:0000256" key="6">
    <source>
        <dbReference type="SAM" id="SignalP"/>
    </source>
</evidence>
<keyword evidence="5" id="KW-0998">Cell outer membrane</keyword>
<evidence type="ECO:0000259" key="7">
    <source>
        <dbReference type="Pfam" id="PF07980"/>
    </source>
</evidence>
<keyword evidence="4" id="KW-0472">Membrane</keyword>
<feature type="domain" description="RagB/SusD" evidence="7">
    <location>
        <begin position="294"/>
        <end position="576"/>
    </location>
</feature>
<dbReference type="EMBL" id="QROO01000002">
    <property type="protein sequence ID" value="RHL41346.1"/>
    <property type="molecule type" value="Genomic_DNA"/>
</dbReference>
<evidence type="ECO:0000256" key="2">
    <source>
        <dbReference type="ARBA" id="ARBA00006275"/>
    </source>
</evidence>
<reference evidence="9" key="2">
    <citation type="submission" date="2023-08" db="EMBL/GenBank/DDBJ databases">
        <title>Mucin Metabolism Genes Underlie the Key Renovations of Bacteroides xylanisolvens Genomes in Captive Great Apes.</title>
        <authorList>
            <person name="Nishida A.H."/>
        </authorList>
    </citation>
    <scope>NUCLEOTIDE SEQUENCE</scope>
    <source>
        <strain evidence="9">P19.10B</strain>
    </source>
</reference>
<gene>
    <name evidence="10" type="ORF">DW027_02355</name>
    <name evidence="9" type="ORF">LDZ35_10635</name>
</gene>
<reference evidence="10 11" key="1">
    <citation type="submission" date="2018-08" db="EMBL/GenBank/DDBJ databases">
        <title>A genome reference for cultivated species of the human gut microbiota.</title>
        <authorList>
            <person name="Zou Y."/>
            <person name="Xue W."/>
            <person name="Luo G."/>
        </authorList>
    </citation>
    <scope>NUCLEOTIDE SEQUENCE [LARGE SCALE GENOMIC DNA]</scope>
    <source>
        <strain evidence="10 11">AF38-2</strain>
    </source>
</reference>
<evidence type="ECO:0000256" key="1">
    <source>
        <dbReference type="ARBA" id="ARBA00004442"/>
    </source>
</evidence>
<proteinExistence type="inferred from homology"/>
<feature type="signal peptide" evidence="6">
    <location>
        <begin position="1"/>
        <end position="24"/>
    </location>
</feature>
<dbReference type="InterPro" id="IPR012944">
    <property type="entry name" value="SusD_RagB_dom"/>
</dbReference>
<comment type="similarity">
    <text evidence="2">Belongs to the SusD family.</text>
</comment>
<sequence>MKNMKLYKKAFLILSLGLTLNSCLDLDPQDQLADGNLWGAADDFKYFATNFYGWTRDFKSVISDGAHSDWRSDLMTSSSVNMYSNGSNPIPTSDGNYTSNYAHIRRCNLLLQKAASFSGNGDISRYVAEAKFFRAYSYFDLVQLFGNVIITKEPLDITSPELRMSRNDRSEVIDFVIQDLKDAAEVLPETITTDDEGRISKWGAYAFLSRVALYEGTWQQNRNNEERGKALLSIAADAAKKVIDSKQFELFKPAALGEMAYKYLFILENVQSNPANLTKSANKEYIFYRRHDETIAPIGTNITHGCVANVQYINRKFVNMYLCSNGLPIDHAKSADVFKGYGGLTTEFENRDNRMKNCLLAHGTKYWDNDKPRIDWKGMDGEDATNAITCNVFQGSGYQNQKWGTERKVADTFEGYDFPIIRYAEVLLNYAEAMYELGTTGKALDDALNISLNLVRLRVNPDMPKLTTSFASENSLNMREEIRRERTIELYNEGFRVDDLKRWNTAIVEMPKPILGVKWTGTDFATSWAGASNMAKDSDGCLILENSRRWGGKNDLYPLPVDQCQLNPNLGQNPGWQ</sequence>
<evidence type="ECO:0000313" key="10">
    <source>
        <dbReference type="EMBL" id="RHL41346.1"/>
    </source>
</evidence>
<dbReference type="GO" id="GO:0009279">
    <property type="term" value="C:cell outer membrane"/>
    <property type="evidence" value="ECO:0007669"/>
    <property type="project" value="UniProtKB-SubCell"/>
</dbReference>
<evidence type="ECO:0000256" key="3">
    <source>
        <dbReference type="ARBA" id="ARBA00022729"/>
    </source>
</evidence>
<dbReference type="SUPFAM" id="SSF48452">
    <property type="entry name" value="TPR-like"/>
    <property type="match status" value="1"/>
</dbReference>
<feature type="domain" description="SusD-like N-terminal" evidence="8">
    <location>
        <begin position="91"/>
        <end position="213"/>
    </location>
</feature>
<evidence type="ECO:0000313" key="11">
    <source>
        <dbReference type="Proteomes" id="UP000284495"/>
    </source>
</evidence>
<comment type="subcellular location">
    <subcellularLocation>
        <location evidence="1">Cell outer membrane</location>
    </subcellularLocation>
</comment>
<dbReference type="Pfam" id="PF07980">
    <property type="entry name" value="SusD_RagB"/>
    <property type="match status" value="1"/>
</dbReference>
<name>A0A412JT81_9BACE</name>
<evidence type="ECO:0000313" key="9">
    <source>
        <dbReference type="EMBL" id="MCA4523665.1"/>
    </source>
</evidence>
<evidence type="ECO:0000256" key="5">
    <source>
        <dbReference type="ARBA" id="ARBA00023237"/>
    </source>
</evidence>
<comment type="caution">
    <text evidence="10">The sequence shown here is derived from an EMBL/GenBank/DDBJ whole genome shotgun (WGS) entry which is preliminary data.</text>
</comment>
<dbReference type="Gene3D" id="1.25.40.390">
    <property type="match status" value="1"/>
</dbReference>
<evidence type="ECO:0000256" key="4">
    <source>
        <dbReference type="ARBA" id="ARBA00023136"/>
    </source>
</evidence>
<dbReference type="RefSeq" id="WP_032811730.1">
    <property type="nucleotide sequence ID" value="NZ_JAIWWH010000051.1"/>
</dbReference>
<organism evidence="10 11">
    <name type="scientific">Bacteroides xylanisolvens</name>
    <dbReference type="NCBI Taxonomy" id="371601"/>
    <lineage>
        <taxon>Bacteria</taxon>
        <taxon>Pseudomonadati</taxon>
        <taxon>Bacteroidota</taxon>
        <taxon>Bacteroidia</taxon>
        <taxon>Bacteroidales</taxon>
        <taxon>Bacteroidaceae</taxon>
        <taxon>Bacteroides</taxon>
    </lineage>
</organism>
<dbReference type="AlphaFoldDB" id="A0A412JT81"/>
<feature type="chain" id="PRO_5042713191" evidence="6">
    <location>
        <begin position="25"/>
        <end position="577"/>
    </location>
</feature>
<dbReference type="Proteomes" id="UP001197958">
    <property type="component" value="Unassembled WGS sequence"/>
</dbReference>
<dbReference type="InterPro" id="IPR011990">
    <property type="entry name" value="TPR-like_helical_dom_sf"/>
</dbReference>
<dbReference type="Proteomes" id="UP000284495">
    <property type="component" value="Unassembled WGS sequence"/>
</dbReference>
<dbReference type="InterPro" id="IPR033985">
    <property type="entry name" value="SusD-like_N"/>
</dbReference>
<evidence type="ECO:0000259" key="8">
    <source>
        <dbReference type="Pfam" id="PF14322"/>
    </source>
</evidence>
<accession>A0A412JT81</accession>
<protein>
    <submittedName>
        <fullName evidence="10">RagB/SusD family nutrient uptake outer membrane protein</fullName>
    </submittedName>
</protein>